<dbReference type="Proteomes" id="UP000320078">
    <property type="component" value="Unassembled WGS sequence"/>
</dbReference>
<organism evidence="2 3">
    <name type="scientific">Candidatus Phytoplasma pini</name>
    <dbReference type="NCBI Taxonomy" id="267362"/>
    <lineage>
        <taxon>Bacteria</taxon>
        <taxon>Bacillati</taxon>
        <taxon>Mycoplasmatota</taxon>
        <taxon>Mollicutes</taxon>
        <taxon>Acholeplasmatales</taxon>
        <taxon>Acholeplasmataceae</taxon>
        <taxon>Candidatus Phytoplasma</taxon>
    </lineage>
</organism>
<evidence type="ECO:0000313" key="2">
    <source>
        <dbReference type="EMBL" id="TVY12088.1"/>
    </source>
</evidence>
<gene>
    <name evidence="2" type="ORF">MDPP_00375</name>
</gene>
<evidence type="ECO:0000256" key="1">
    <source>
        <dbReference type="SAM" id="Phobius"/>
    </source>
</evidence>
<name>A0A559KJ21_9MOLU</name>
<feature type="transmembrane region" description="Helical" evidence="1">
    <location>
        <begin position="12"/>
        <end position="31"/>
    </location>
</feature>
<accession>A0A559KJ21</accession>
<keyword evidence="3" id="KW-1185">Reference proteome</keyword>
<sequence>MLFFKKYSRVFFILFYLISFSFFLFIIDYFYTQKIKLLANYYDSEEIIFQLQGQIQEQQQAFSSLQMNNNLLFESKTGLQGSYNSLVEINCQQCNEIQYLKELNSHQCNEIQQLNKVNYQQRNEILQLKELNSHQFNEIQQLKHEIAFLQQSNKVGLHRKNIPIIFEDSYEDPSQELVSNQENSENA</sequence>
<proteinExistence type="predicted"/>
<evidence type="ECO:0000313" key="3">
    <source>
        <dbReference type="Proteomes" id="UP000320078"/>
    </source>
</evidence>
<keyword evidence="1" id="KW-0472">Membrane</keyword>
<dbReference type="EMBL" id="VIAE01000014">
    <property type="protein sequence ID" value="TVY12088.1"/>
    <property type="molecule type" value="Genomic_DNA"/>
</dbReference>
<protein>
    <submittedName>
        <fullName evidence="2">Uncharacterized protein</fullName>
    </submittedName>
</protein>
<dbReference type="RefSeq" id="WP_144658563.1">
    <property type="nucleotide sequence ID" value="NZ_VIAE01000014.1"/>
</dbReference>
<keyword evidence="1" id="KW-1133">Transmembrane helix</keyword>
<reference evidence="2 3" key="1">
    <citation type="submission" date="2019-06" db="EMBL/GenBank/DDBJ databases">
        <title>Draft Genome Sequence of Candidatus Phytoplasma pini-Related Strain MDPP: A Resource for Comparative Genomics of Gymnosperm-infecting Phytoplasmas.</title>
        <authorList>
            <person name="Cai W."/>
            <person name="Costanzo S."/>
            <person name="Shao J."/>
            <person name="Zhao Y."/>
            <person name="Davis R."/>
        </authorList>
    </citation>
    <scope>NUCLEOTIDE SEQUENCE [LARGE SCALE GENOMIC DNA]</scope>
    <source>
        <strain evidence="2 3">MDPP</strain>
    </source>
</reference>
<comment type="caution">
    <text evidence="2">The sequence shown here is derived from an EMBL/GenBank/DDBJ whole genome shotgun (WGS) entry which is preliminary data.</text>
</comment>
<dbReference type="AlphaFoldDB" id="A0A559KJ21"/>
<keyword evidence="1" id="KW-0812">Transmembrane</keyword>